<dbReference type="SMART" id="SM00906">
    <property type="entry name" value="Fungal_trans"/>
    <property type="match status" value="1"/>
</dbReference>
<feature type="coiled-coil region" evidence="6">
    <location>
        <begin position="69"/>
        <end position="96"/>
    </location>
</feature>
<accession>A0AAN6W2P9</accession>
<evidence type="ECO:0000256" key="3">
    <source>
        <dbReference type="ARBA" id="ARBA00023015"/>
    </source>
</evidence>
<reference evidence="8" key="1">
    <citation type="journal article" date="2023" name="Mol. Phylogenet. Evol.">
        <title>Genome-scale phylogeny and comparative genomics of the fungal order Sordariales.</title>
        <authorList>
            <person name="Hensen N."/>
            <person name="Bonometti L."/>
            <person name="Westerberg I."/>
            <person name="Brannstrom I.O."/>
            <person name="Guillou S."/>
            <person name="Cros-Aarteil S."/>
            <person name="Calhoun S."/>
            <person name="Haridas S."/>
            <person name="Kuo A."/>
            <person name="Mondo S."/>
            <person name="Pangilinan J."/>
            <person name="Riley R."/>
            <person name="LaButti K."/>
            <person name="Andreopoulos B."/>
            <person name="Lipzen A."/>
            <person name="Chen C."/>
            <person name="Yan M."/>
            <person name="Daum C."/>
            <person name="Ng V."/>
            <person name="Clum A."/>
            <person name="Steindorff A."/>
            <person name="Ohm R.A."/>
            <person name="Martin F."/>
            <person name="Silar P."/>
            <person name="Natvig D.O."/>
            <person name="Lalanne C."/>
            <person name="Gautier V."/>
            <person name="Ament-Velasquez S.L."/>
            <person name="Kruys A."/>
            <person name="Hutchinson M.I."/>
            <person name="Powell A.J."/>
            <person name="Barry K."/>
            <person name="Miller A.N."/>
            <person name="Grigoriev I.V."/>
            <person name="Debuchy R."/>
            <person name="Gladieux P."/>
            <person name="Hiltunen Thoren M."/>
            <person name="Johannesson H."/>
        </authorList>
    </citation>
    <scope>NUCLEOTIDE SEQUENCE</scope>
    <source>
        <strain evidence="8">CBS 892.96</strain>
    </source>
</reference>
<dbReference type="SMART" id="SM00066">
    <property type="entry name" value="GAL4"/>
    <property type="match status" value="1"/>
</dbReference>
<dbReference type="InterPro" id="IPR001138">
    <property type="entry name" value="Zn2Cys6_DnaBD"/>
</dbReference>
<name>A0AAN6W2P9_9PEZI</name>
<comment type="caution">
    <text evidence="8">The sequence shown here is derived from an EMBL/GenBank/DDBJ whole genome shotgun (WGS) entry which is preliminary data.</text>
</comment>
<keyword evidence="5" id="KW-0539">Nucleus</keyword>
<dbReference type="PROSITE" id="PS00463">
    <property type="entry name" value="ZN2_CY6_FUNGAL_1"/>
    <property type="match status" value="1"/>
</dbReference>
<organism evidence="8 9">
    <name type="scientific">Triangularia setosa</name>
    <dbReference type="NCBI Taxonomy" id="2587417"/>
    <lineage>
        <taxon>Eukaryota</taxon>
        <taxon>Fungi</taxon>
        <taxon>Dikarya</taxon>
        <taxon>Ascomycota</taxon>
        <taxon>Pezizomycotina</taxon>
        <taxon>Sordariomycetes</taxon>
        <taxon>Sordariomycetidae</taxon>
        <taxon>Sordariales</taxon>
        <taxon>Podosporaceae</taxon>
        <taxon>Triangularia</taxon>
    </lineage>
</organism>
<dbReference type="CDD" id="cd00067">
    <property type="entry name" value="GAL4"/>
    <property type="match status" value="1"/>
</dbReference>
<dbReference type="InterPro" id="IPR050815">
    <property type="entry name" value="TF_fung"/>
</dbReference>
<dbReference type="GO" id="GO:0008270">
    <property type="term" value="F:zinc ion binding"/>
    <property type="evidence" value="ECO:0007669"/>
    <property type="project" value="InterPro"/>
</dbReference>
<feature type="domain" description="Zn(2)-C6 fungal-type" evidence="7">
    <location>
        <begin position="32"/>
        <end position="62"/>
    </location>
</feature>
<dbReference type="GO" id="GO:0003677">
    <property type="term" value="F:DNA binding"/>
    <property type="evidence" value="ECO:0007669"/>
    <property type="project" value="InterPro"/>
</dbReference>
<dbReference type="InterPro" id="IPR036864">
    <property type="entry name" value="Zn2-C6_fun-type_DNA-bd_sf"/>
</dbReference>
<evidence type="ECO:0000256" key="2">
    <source>
        <dbReference type="ARBA" id="ARBA00022723"/>
    </source>
</evidence>
<dbReference type="PROSITE" id="PS50048">
    <property type="entry name" value="ZN2_CY6_FUNGAL_2"/>
    <property type="match status" value="1"/>
</dbReference>
<protein>
    <submittedName>
        <fullName evidence="8">Binuclear zinc transcription factor</fullName>
    </submittedName>
</protein>
<evidence type="ECO:0000256" key="4">
    <source>
        <dbReference type="ARBA" id="ARBA00023163"/>
    </source>
</evidence>
<evidence type="ECO:0000256" key="1">
    <source>
        <dbReference type="ARBA" id="ARBA00004123"/>
    </source>
</evidence>
<dbReference type="GO" id="GO:0000981">
    <property type="term" value="F:DNA-binding transcription factor activity, RNA polymerase II-specific"/>
    <property type="evidence" value="ECO:0007669"/>
    <property type="project" value="InterPro"/>
</dbReference>
<evidence type="ECO:0000313" key="8">
    <source>
        <dbReference type="EMBL" id="KAK4172607.1"/>
    </source>
</evidence>
<dbReference type="PANTHER" id="PTHR47338:SF10">
    <property type="entry name" value="TRANSCRIPTION FACTOR DOMAIN-CONTAINING PROTEIN-RELATED"/>
    <property type="match status" value="1"/>
</dbReference>
<reference evidence="8" key="2">
    <citation type="submission" date="2023-05" db="EMBL/GenBank/DDBJ databases">
        <authorList>
            <consortium name="Lawrence Berkeley National Laboratory"/>
            <person name="Steindorff A."/>
            <person name="Hensen N."/>
            <person name="Bonometti L."/>
            <person name="Westerberg I."/>
            <person name="Brannstrom I.O."/>
            <person name="Guillou S."/>
            <person name="Cros-Aarteil S."/>
            <person name="Calhoun S."/>
            <person name="Haridas S."/>
            <person name="Kuo A."/>
            <person name="Mondo S."/>
            <person name="Pangilinan J."/>
            <person name="Riley R."/>
            <person name="Labutti K."/>
            <person name="Andreopoulos B."/>
            <person name="Lipzen A."/>
            <person name="Chen C."/>
            <person name="Yanf M."/>
            <person name="Daum C."/>
            <person name="Ng V."/>
            <person name="Clum A."/>
            <person name="Ohm R."/>
            <person name="Martin F."/>
            <person name="Silar P."/>
            <person name="Natvig D."/>
            <person name="Lalanne C."/>
            <person name="Gautier V."/>
            <person name="Ament-Velasquez S.L."/>
            <person name="Kruys A."/>
            <person name="Hutchinson M.I."/>
            <person name="Powell A.J."/>
            <person name="Barry K."/>
            <person name="Miller A.N."/>
            <person name="Grigoriev I.V."/>
            <person name="Debuchy R."/>
            <person name="Gladieux P."/>
            <person name="Thoren M.H."/>
            <person name="Johannesson H."/>
        </authorList>
    </citation>
    <scope>NUCLEOTIDE SEQUENCE</scope>
    <source>
        <strain evidence="8">CBS 892.96</strain>
    </source>
</reference>
<dbReference type="PANTHER" id="PTHR47338">
    <property type="entry name" value="ZN(II)2CYS6 TRANSCRIPTION FACTOR (EUROFUNG)-RELATED"/>
    <property type="match status" value="1"/>
</dbReference>
<keyword evidence="4" id="KW-0804">Transcription</keyword>
<dbReference type="InterPro" id="IPR007219">
    <property type="entry name" value="XnlR_reg_dom"/>
</dbReference>
<keyword evidence="3" id="KW-0805">Transcription regulation</keyword>
<dbReference type="Gene3D" id="4.10.240.10">
    <property type="entry name" value="Zn(2)-C6 fungal-type DNA-binding domain"/>
    <property type="match status" value="1"/>
</dbReference>
<dbReference type="EMBL" id="MU866408">
    <property type="protein sequence ID" value="KAK4172607.1"/>
    <property type="molecule type" value="Genomic_DNA"/>
</dbReference>
<keyword evidence="2" id="KW-0479">Metal-binding</keyword>
<dbReference type="Proteomes" id="UP001302321">
    <property type="component" value="Unassembled WGS sequence"/>
</dbReference>
<dbReference type="Pfam" id="PF00172">
    <property type="entry name" value="Zn_clus"/>
    <property type="match status" value="1"/>
</dbReference>
<keyword evidence="9" id="KW-1185">Reference proteome</keyword>
<evidence type="ECO:0000256" key="6">
    <source>
        <dbReference type="SAM" id="Coils"/>
    </source>
</evidence>
<dbReference type="GO" id="GO:0005634">
    <property type="term" value="C:nucleus"/>
    <property type="evidence" value="ECO:0007669"/>
    <property type="project" value="UniProtKB-SubCell"/>
</dbReference>
<evidence type="ECO:0000259" key="7">
    <source>
        <dbReference type="PROSITE" id="PS50048"/>
    </source>
</evidence>
<gene>
    <name evidence="8" type="ORF">QBC36DRAFT_381640</name>
</gene>
<evidence type="ECO:0000256" key="5">
    <source>
        <dbReference type="ARBA" id="ARBA00023242"/>
    </source>
</evidence>
<dbReference type="CDD" id="cd12148">
    <property type="entry name" value="fungal_TF_MHR"/>
    <property type="match status" value="1"/>
</dbReference>
<dbReference type="Pfam" id="PF04082">
    <property type="entry name" value="Fungal_trans"/>
    <property type="match status" value="1"/>
</dbReference>
<evidence type="ECO:0000313" key="9">
    <source>
        <dbReference type="Proteomes" id="UP001302321"/>
    </source>
</evidence>
<dbReference type="AlphaFoldDB" id="A0AAN6W2P9"/>
<sequence>MGSSAALVPMDDSEHATDAAATPISTALARLSCTSCRDRKQKCDKSLPVCRRCTSLRHDCAYPSSRKSSQGKRKQVRDLEAKLLQLEDQLKIIRGSTDTDNYRPPQMVRTAAASPNVTCSSPVGSSAGESWLSEATIPQRGDVEEPHNRQRQQLVDWLADRELESTELDDVPVSPGLIKKLTTLYFNNGYHCSPMIHPSRYLESLHSDPPDRQPPLFLQFVIMATGASTDPLHAPLAVSLYRRARKFAEEDEAKGYQEPNAFTLAHAQFWMLMANFEAQNTLFSRASLSLGKSIRIAQILNLHQLNRGPQPPSLFQSHLGRQSSRALDWIEMEEHRRTWWVIYSSDRLVFATSALPSIIDDRLVHTLLPMPEEAFTRGANEMPEEHTTTLRQALRERSSPASRLGARALAAHLFYRAVDLEAIESQSNAQGDNNQVSYWAQQQEVGNDLLALLVSLPGGLRLPANIGCQDAIFVNILIHTALMCLHKTAIRKAAEDGGRGAEAGFIKAQGRSKLLAAAAQVIAIIRSIKEEDLTEALKNPIQSYAAYIASLVFLEDFAVTNFDGSSSNVVFLLDILQRFSHTHPVARMLAGQLGQELGRLGLVDAGMAQGV</sequence>
<dbReference type="SUPFAM" id="SSF57701">
    <property type="entry name" value="Zn2/Cys6 DNA-binding domain"/>
    <property type="match status" value="1"/>
</dbReference>
<keyword evidence="6" id="KW-0175">Coiled coil</keyword>
<proteinExistence type="predicted"/>
<dbReference type="GO" id="GO:0006351">
    <property type="term" value="P:DNA-templated transcription"/>
    <property type="evidence" value="ECO:0007669"/>
    <property type="project" value="InterPro"/>
</dbReference>
<comment type="subcellular location">
    <subcellularLocation>
        <location evidence="1">Nucleus</location>
    </subcellularLocation>
</comment>